<dbReference type="EC" id="2.7.13.3" evidence="2"/>
<dbReference type="Proteomes" id="UP000622707">
    <property type="component" value="Unassembled WGS sequence"/>
</dbReference>
<evidence type="ECO:0000256" key="4">
    <source>
        <dbReference type="ARBA" id="ARBA00022679"/>
    </source>
</evidence>
<feature type="domain" description="Histidine kinase" evidence="7">
    <location>
        <begin position="1057"/>
        <end position="1268"/>
    </location>
</feature>
<keyword evidence="11" id="KW-1185">Reference proteome</keyword>
<dbReference type="InterPro" id="IPR036097">
    <property type="entry name" value="HisK_dim/P_sf"/>
</dbReference>
<dbReference type="InterPro" id="IPR000014">
    <property type="entry name" value="PAS"/>
</dbReference>
<evidence type="ECO:0000313" key="11">
    <source>
        <dbReference type="Proteomes" id="UP000622707"/>
    </source>
</evidence>
<feature type="domain" description="Histidine kinase" evidence="7">
    <location>
        <begin position="343"/>
        <end position="561"/>
    </location>
</feature>
<dbReference type="InterPro" id="IPR001789">
    <property type="entry name" value="Sig_transdc_resp-reg_receiver"/>
</dbReference>
<keyword evidence="5" id="KW-0418">Kinase</keyword>
<sequence length="1414" mass="154334">MTAGQDFLAGGGEMGQRIRSFDWAATPLGPIERWPQSLRSAVSILLPSKAQIAMFWGPDLITIYNDAYRPVFGAKHPGALGRPIREAWDELWRAGLKELFDGVLQTGEAFWAQDLPFFMERHGYREETYFDVSYDPVRDESGSVGGLFCIVSEKTGRVIGERRLRTLRDLARIAAHAQTTAEVFGKVGAVLRENAQDLPFALLYAPDEGDGATLVAQSGLEGSAAAPARLPASGGAWPLARELTLLSGDALASLGSLHGGPWPEPVREAVVLPLSGSGEAGHGWLVCGASPRRHVDDDLRDFVAMVASNIAAALDSARRSEHEHRRAEMLAELDRAKTTFFSNVSHEFRTPLTLLMAPLDDALADAARPLDPVQRERLELARRSSARLHKLVNSLLDFSRIEAGRTQASYVATDLAALTAELASSFRSAIEKAGLRLLVDTPPTREAAYVDRDFWEKIVLNLLSNAFKFTFEGRIAVRLRETAGAFELSVQDTGVGIPAQELPHVFQRFHRVEGTRSRTHEGSGIGLALVHDLVRLHGGEVAVSSREGEGSCFTVTIPAGHAHLDAARLGAAPTLASTAVAGSAYIEEALRWLPGQPTQAPAAAGSRPRIVLADDNADMRDYIRNLLAGSYEVEAVADGLAALQAVEARGADLVLSDVMMPGIDGLELVRRLRQQRATAQLPVLLLSARAGEGARIDGLDAGADDYLEKPFAAKELLARVAARLEISQLRRAAAREAQLREQQLRMVTDNAPVMLLQFDDQARYRFVNGPYAARVGWRVEDLVGRTIPEVLGEEAFALVREHVAAALAGQRVEFDARVPYPVLGARWMHGTYIPQWEDGRVTGFVSVLYDVTDRKLAQLRLQEQAQRFEKLNEVGLTLAAESDLQRIVQAVTDVATDLSAAEFGAFFYNVVNTAGESYMLYTLSGVPRERFARFGMPRNTAVFGPTFAGQGVVRVPDITQDPRYGHNAPHHGMPKGHLPVRSYLAVPVLSRAGEVLGGLFFGHSRAGVFTEEAERIVVGIAAQAAVAIDNARLHEQRLRLIEQLQESDRRKDEFIATLSHELRNPLAPLRNGLHLLKLRSPEAGGGVLEMMTRQVNQLVRLVDDLLEIARINRGTLALRKERVELHAVVQHAVETSEPLIRECGHTLQVALPDAALWLDGDAARLAQVLSNLLNNASRYTDRGGRIALEAAVEQGRVLLSVRDTGIGFEEDKAAQLFEMFRRGERSQGLGIGLALSRRLVEMHGGTLEGHSEGPGRGATFTLALPLEPDPQAPPPARRDAAGVAALRVLVVDDNRDAADTLRMLLDLLGAQARVAHDGESALRLFDDFAPEAVLLDLGMPGMDGYQVARQLRGRHPDWPGALIALTGWGQENDRRRTREAGFDHHLVKPVDLPALQELLATVADRRRDADVALR</sequence>
<accession>A0ABS1JTZ0</accession>
<dbReference type="InterPro" id="IPR003594">
    <property type="entry name" value="HATPase_dom"/>
</dbReference>
<feature type="modified residue" description="4-aspartylphosphate" evidence="6">
    <location>
        <position position="657"/>
    </location>
</feature>
<dbReference type="CDD" id="cd17580">
    <property type="entry name" value="REC_2_DhkD-like"/>
    <property type="match status" value="1"/>
</dbReference>
<dbReference type="InterPro" id="IPR011006">
    <property type="entry name" value="CheY-like_superfamily"/>
</dbReference>
<dbReference type="CDD" id="cd00082">
    <property type="entry name" value="HisKA"/>
    <property type="match status" value="2"/>
</dbReference>
<dbReference type="Gene3D" id="1.10.287.130">
    <property type="match status" value="2"/>
</dbReference>
<feature type="modified residue" description="4-aspartylphosphate" evidence="6">
    <location>
        <position position="1336"/>
    </location>
</feature>
<feature type="domain" description="PAS" evidence="9">
    <location>
        <begin position="740"/>
        <end position="810"/>
    </location>
</feature>
<gene>
    <name evidence="10" type="ORF">JI746_18110</name>
</gene>
<dbReference type="PROSITE" id="PS50110">
    <property type="entry name" value="RESPONSE_REGULATORY"/>
    <property type="match status" value="2"/>
</dbReference>
<dbReference type="SUPFAM" id="SSF55781">
    <property type="entry name" value="GAF domain-like"/>
    <property type="match status" value="2"/>
</dbReference>
<evidence type="ECO:0000313" key="10">
    <source>
        <dbReference type="EMBL" id="MBL0427035.1"/>
    </source>
</evidence>
<organism evidence="10 11">
    <name type="scientific">Ramlibacter alkalitolerans</name>
    <dbReference type="NCBI Taxonomy" id="2039631"/>
    <lineage>
        <taxon>Bacteria</taxon>
        <taxon>Pseudomonadati</taxon>
        <taxon>Pseudomonadota</taxon>
        <taxon>Betaproteobacteria</taxon>
        <taxon>Burkholderiales</taxon>
        <taxon>Comamonadaceae</taxon>
        <taxon>Ramlibacter</taxon>
    </lineage>
</organism>
<dbReference type="SMART" id="SM00065">
    <property type="entry name" value="GAF"/>
    <property type="match status" value="2"/>
</dbReference>
<evidence type="ECO:0000256" key="6">
    <source>
        <dbReference type="PROSITE-ProRule" id="PRU00169"/>
    </source>
</evidence>
<dbReference type="SUPFAM" id="SSF52172">
    <property type="entry name" value="CheY-like"/>
    <property type="match status" value="2"/>
</dbReference>
<feature type="domain" description="Response regulatory" evidence="8">
    <location>
        <begin position="1287"/>
        <end position="1403"/>
    </location>
</feature>
<dbReference type="SUPFAM" id="SSF55785">
    <property type="entry name" value="PYP-like sensor domain (PAS domain)"/>
    <property type="match status" value="2"/>
</dbReference>
<dbReference type="SMART" id="SM00091">
    <property type="entry name" value="PAS"/>
    <property type="match status" value="1"/>
</dbReference>
<reference evidence="10 11" key="1">
    <citation type="journal article" date="2017" name="Int. J. Syst. Evol. Microbiol.">
        <title>Ramlibacter alkalitolerans sp. nov., alkali-tolerant bacterium isolated from soil of ginseng.</title>
        <authorList>
            <person name="Lee D.H."/>
            <person name="Cha C.J."/>
        </authorList>
    </citation>
    <scope>NUCLEOTIDE SEQUENCE [LARGE SCALE GENOMIC DNA]</scope>
    <source>
        <strain evidence="10 11">KACC 19305</strain>
    </source>
</reference>
<name>A0ABS1JTZ0_9BURK</name>
<dbReference type="InterPro" id="IPR005467">
    <property type="entry name" value="His_kinase_dom"/>
</dbReference>
<evidence type="ECO:0000256" key="2">
    <source>
        <dbReference type="ARBA" id="ARBA00012438"/>
    </source>
</evidence>
<dbReference type="Pfam" id="PF02518">
    <property type="entry name" value="HATPase_c"/>
    <property type="match status" value="2"/>
</dbReference>
<dbReference type="InterPro" id="IPR003018">
    <property type="entry name" value="GAF"/>
</dbReference>
<feature type="domain" description="Response regulatory" evidence="8">
    <location>
        <begin position="609"/>
        <end position="724"/>
    </location>
</feature>
<dbReference type="InterPro" id="IPR004358">
    <property type="entry name" value="Sig_transdc_His_kin-like_C"/>
</dbReference>
<evidence type="ECO:0000259" key="9">
    <source>
        <dbReference type="PROSITE" id="PS50112"/>
    </source>
</evidence>
<dbReference type="CDD" id="cd00130">
    <property type="entry name" value="PAS"/>
    <property type="match status" value="1"/>
</dbReference>
<evidence type="ECO:0000256" key="5">
    <source>
        <dbReference type="ARBA" id="ARBA00022777"/>
    </source>
</evidence>
<evidence type="ECO:0000256" key="1">
    <source>
        <dbReference type="ARBA" id="ARBA00000085"/>
    </source>
</evidence>
<comment type="caution">
    <text evidence="10">The sequence shown here is derived from an EMBL/GenBank/DDBJ whole genome shotgun (WGS) entry which is preliminary data.</text>
</comment>
<dbReference type="InterPro" id="IPR035965">
    <property type="entry name" value="PAS-like_dom_sf"/>
</dbReference>
<dbReference type="Gene3D" id="3.30.450.40">
    <property type="match status" value="2"/>
</dbReference>
<evidence type="ECO:0000259" key="7">
    <source>
        <dbReference type="PROSITE" id="PS50109"/>
    </source>
</evidence>
<dbReference type="SUPFAM" id="SSF47384">
    <property type="entry name" value="Homodimeric domain of signal transducing histidine kinase"/>
    <property type="match status" value="2"/>
</dbReference>
<dbReference type="SMART" id="SM00388">
    <property type="entry name" value="HisKA"/>
    <property type="match status" value="2"/>
</dbReference>
<dbReference type="SMART" id="SM00448">
    <property type="entry name" value="REC"/>
    <property type="match status" value="2"/>
</dbReference>
<dbReference type="Gene3D" id="3.30.565.10">
    <property type="entry name" value="Histidine kinase-like ATPase, C-terminal domain"/>
    <property type="match status" value="2"/>
</dbReference>
<dbReference type="Gene3D" id="3.40.50.2300">
    <property type="match status" value="2"/>
</dbReference>
<dbReference type="SMART" id="SM00387">
    <property type="entry name" value="HATPase_c"/>
    <property type="match status" value="2"/>
</dbReference>
<dbReference type="Pfam" id="PF13185">
    <property type="entry name" value="GAF_2"/>
    <property type="match status" value="1"/>
</dbReference>
<dbReference type="InterPro" id="IPR003661">
    <property type="entry name" value="HisK_dim/P_dom"/>
</dbReference>
<dbReference type="PROSITE" id="PS50112">
    <property type="entry name" value="PAS"/>
    <property type="match status" value="1"/>
</dbReference>
<dbReference type="EMBL" id="JAEQND010000010">
    <property type="protein sequence ID" value="MBL0427035.1"/>
    <property type="molecule type" value="Genomic_DNA"/>
</dbReference>
<dbReference type="Pfam" id="PF00072">
    <property type="entry name" value="Response_reg"/>
    <property type="match status" value="2"/>
</dbReference>
<dbReference type="PANTHER" id="PTHR43547:SF2">
    <property type="entry name" value="HYBRID SIGNAL TRANSDUCTION HISTIDINE KINASE C"/>
    <property type="match status" value="1"/>
</dbReference>
<dbReference type="InterPro" id="IPR029016">
    <property type="entry name" value="GAF-like_dom_sf"/>
</dbReference>
<dbReference type="NCBIfam" id="TIGR00229">
    <property type="entry name" value="sensory_box"/>
    <property type="match status" value="1"/>
</dbReference>
<dbReference type="Pfam" id="PF08448">
    <property type="entry name" value="PAS_4"/>
    <property type="match status" value="2"/>
</dbReference>
<dbReference type="InterPro" id="IPR013656">
    <property type="entry name" value="PAS_4"/>
</dbReference>
<proteinExistence type="predicted"/>
<dbReference type="RefSeq" id="WP_201691546.1">
    <property type="nucleotide sequence ID" value="NZ_JAEQND010000010.1"/>
</dbReference>
<evidence type="ECO:0000259" key="8">
    <source>
        <dbReference type="PROSITE" id="PS50110"/>
    </source>
</evidence>
<keyword evidence="3 6" id="KW-0597">Phosphoprotein</keyword>
<dbReference type="InterPro" id="IPR036890">
    <property type="entry name" value="HATPase_C_sf"/>
</dbReference>
<dbReference type="PRINTS" id="PR00344">
    <property type="entry name" value="BCTRLSENSOR"/>
</dbReference>
<keyword evidence="4" id="KW-0808">Transferase</keyword>
<dbReference type="PANTHER" id="PTHR43547">
    <property type="entry name" value="TWO-COMPONENT HISTIDINE KINASE"/>
    <property type="match status" value="1"/>
</dbReference>
<comment type="catalytic activity">
    <reaction evidence="1">
        <text>ATP + protein L-histidine = ADP + protein N-phospho-L-histidine.</text>
        <dbReference type="EC" id="2.7.13.3"/>
    </reaction>
</comment>
<protein>
    <recommendedName>
        <fullName evidence="2">histidine kinase</fullName>
        <ecNumber evidence="2">2.7.13.3</ecNumber>
    </recommendedName>
</protein>
<dbReference type="CDD" id="cd16922">
    <property type="entry name" value="HATPase_EvgS-ArcB-TorS-like"/>
    <property type="match status" value="1"/>
</dbReference>
<dbReference type="PROSITE" id="PS50109">
    <property type="entry name" value="HIS_KIN"/>
    <property type="match status" value="2"/>
</dbReference>
<dbReference type="Pfam" id="PF00512">
    <property type="entry name" value="HisKA"/>
    <property type="match status" value="2"/>
</dbReference>
<dbReference type="Gene3D" id="3.30.450.20">
    <property type="entry name" value="PAS domain"/>
    <property type="match status" value="2"/>
</dbReference>
<evidence type="ECO:0000256" key="3">
    <source>
        <dbReference type="ARBA" id="ARBA00022553"/>
    </source>
</evidence>
<dbReference type="SUPFAM" id="SSF55874">
    <property type="entry name" value="ATPase domain of HSP90 chaperone/DNA topoisomerase II/histidine kinase"/>
    <property type="match status" value="2"/>
</dbReference>